<dbReference type="EMBL" id="JAQQWM010000002">
    <property type="protein sequence ID" value="KAK8078314.1"/>
    <property type="molecule type" value="Genomic_DNA"/>
</dbReference>
<evidence type="ECO:0000313" key="1">
    <source>
        <dbReference type="EMBL" id="KAK8078314.1"/>
    </source>
</evidence>
<name>A0ABR1W4B6_9PEZI</name>
<organism evidence="1 2">
    <name type="scientific">Apiospora saccharicola</name>
    <dbReference type="NCBI Taxonomy" id="335842"/>
    <lineage>
        <taxon>Eukaryota</taxon>
        <taxon>Fungi</taxon>
        <taxon>Dikarya</taxon>
        <taxon>Ascomycota</taxon>
        <taxon>Pezizomycotina</taxon>
        <taxon>Sordariomycetes</taxon>
        <taxon>Xylariomycetidae</taxon>
        <taxon>Amphisphaeriales</taxon>
        <taxon>Apiosporaceae</taxon>
        <taxon>Apiospora</taxon>
    </lineage>
</organism>
<reference evidence="1 2" key="1">
    <citation type="submission" date="2023-01" db="EMBL/GenBank/DDBJ databases">
        <title>Analysis of 21 Apiospora genomes using comparative genomics revels a genus with tremendous synthesis potential of carbohydrate active enzymes and secondary metabolites.</title>
        <authorList>
            <person name="Sorensen T."/>
        </authorList>
    </citation>
    <scope>NUCLEOTIDE SEQUENCE [LARGE SCALE GENOMIC DNA]</scope>
    <source>
        <strain evidence="1 2">CBS 83171</strain>
    </source>
</reference>
<protein>
    <submittedName>
        <fullName evidence="1">Uncharacterized protein</fullName>
    </submittedName>
</protein>
<accession>A0ABR1W4B6</accession>
<proteinExistence type="predicted"/>
<evidence type="ECO:0000313" key="2">
    <source>
        <dbReference type="Proteomes" id="UP001446871"/>
    </source>
</evidence>
<keyword evidence="2" id="KW-1185">Reference proteome</keyword>
<sequence length="66" mass="7164">MAREGLDTDRGQTATWADVKPDFKAAVQPLDEPMVLRALTGAMGQIREACREYERVKGAESAARAG</sequence>
<gene>
    <name evidence="1" type="ORF">PG996_004484</name>
</gene>
<comment type="caution">
    <text evidence="1">The sequence shown here is derived from an EMBL/GenBank/DDBJ whole genome shotgun (WGS) entry which is preliminary data.</text>
</comment>
<dbReference type="Proteomes" id="UP001446871">
    <property type="component" value="Unassembled WGS sequence"/>
</dbReference>